<dbReference type="EMBL" id="AGQS02004357">
    <property type="protein sequence ID" value="KYF44601.1"/>
    <property type="molecule type" value="Genomic_DNA"/>
</dbReference>
<proteinExistence type="predicted"/>
<feature type="region of interest" description="Disordered" evidence="1">
    <location>
        <begin position="1"/>
        <end position="24"/>
    </location>
</feature>
<evidence type="ECO:0000256" key="1">
    <source>
        <dbReference type="SAM" id="MobiDB-lite"/>
    </source>
</evidence>
<sequence>LRLGRRSSRTREVSPGDGRDKEDGCFCDLRESRFFFLPRLAGAAAGVEPTSPAAGLCIRGRVRRSSRERRERRRLKQTSEESGARFTALRRRHRRTSRIQSSSPETAGLPRLLRPAHCRSAV</sequence>
<feature type="non-terminal residue" evidence="2">
    <location>
        <position position="1"/>
    </location>
</feature>
<feature type="compositionally biased region" description="Basic residues" evidence="1">
    <location>
        <begin position="88"/>
        <end position="97"/>
    </location>
</feature>
<dbReference type="Proteomes" id="UP000074247">
    <property type="component" value="Unassembled WGS sequence"/>
</dbReference>
<evidence type="ECO:0000313" key="3">
    <source>
        <dbReference type="Proteomes" id="UP000074247"/>
    </source>
</evidence>
<name>A0A139Y0N0_TOXGO</name>
<dbReference type="AlphaFoldDB" id="A0A139Y0N0"/>
<organism evidence="2 3">
    <name type="scientific">Toxoplasma gondii ARI</name>
    <dbReference type="NCBI Taxonomy" id="1074872"/>
    <lineage>
        <taxon>Eukaryota</taxon>
        <taxon>Sar</taxon>
        <taxon>Alveolata</taxon>
        <taxon>Apicomplexa</taxon>
        <taxon>Conoidasida</taxon>
        <taxon>Coccidia</taxon>
        <taxon>Eucoccidiorida</taxon>
        <taxon>Eimeriorina</taxon>
        <taxon>Sarcocystidae</taxon>
        <taxon>Toxoplasma</taxon>
    </lineage>
</organism>
<feature type="compositionally biased region" description="Basic and acidic residues" evidence="1">
    <location>
        <begin position="9"/>
        <end position="24"/>
    </location>
</feature>
<feature type="non-terminal residue" evidence="2">
    <location>
        <position position="122"/>
    </location>
</feature>
<gene>
    <name evidence="2" type="ORF">TGARI_280540D</name>
</gene>
<protein>
    <submittedName>
        <fullName evidence="2">HEAT repeat-containing protein</fullName>
    </submittedName>
</protein>
<evidence type="ECO:0000313" key="2">
    <source>
        <dbReference type="EMBL" id="KYF44601.1"/>
    </source>
</evidence>
<feature type="region of interest" description="Disordered" evidence="1">
    <location>
        <begin position="67"/>
        <end position="113"/>
    </location>
</feature>
<feature type="compositionally biased region" description="Basic residues" evidence="1">
    <location>
        <begin position="67"/>
        <end position="76"/>
    </location>
</feature>
<accession>A0A139Y0N0</accession>
<comment type="caution">
    <text evidence="2">The sequence shown here is derived from an EMBL/GenBank/DDBJ whole genome shotgun (WGS) entry which is preliminary data.</text>
</comment>
<dbReference type="VEuPathDB" id="ToxoDB:TGARI_280540D"/>
<reference evidence="2 3" key="1">
    <citation type="journal article" date="2016" name="Nat. Commun.">
        <title>Local admixture of amplified and diversified secreted pathogenesis determinants shapes mosaic Toxoplasma gondii genomes.</title>
        <authorList>
            <person name="Lorenzi H."/>
            <person name="Khan A."/>
            <person name="Behnke M.S."/>
            <person name="Namasivayam S."/>
            <person name="Swapna L.S."/>
            <person name="Hadjithomas M."/>
            <person name="Karamycheva S."/>
            <person name="Pinney D."/>
            <person name="Brunk B.P."/>
            <person name="Ajioka J.W."/>
            <person name="Ajzenberg D."/>
            <person name="Boothroyd J.C."/>
            <person name="Boyle J.P."/>
            <person name="Darde M.L."/>
            <person name="Diaz-Miranda M.A."/>
            <person name="Dubey J.P."/>
            <person name="Fritz H.M."/>
            <person name="Gennari S.M."/>
            <person name="Gregory B.D."/>
            <person name="Kim K."/>
            <person name="Saeij J.P."/>
            <person name="Su C."/>
            <person name="White M.W."/>
            <person name="Zhu X.Q."/>
            <person name="Howe D.K."/>
            <person name="Rosenthal B.M."/>
            <person name="Grigg M.E."/>
            <person name="Parkinson J."/>
            <person name="Liu L."/>
            <person name="Kissinger J.C."/>
            <person name="Roos D.S."/>
            <person name="Sibley L.D."/>
        </authorList>
    </citation>
    <scope>NUCLEOTIDE SEQUENCE [LARGE SCALE GENOMIC DNA]</scope>
    <source>
        <strain evidence="2 3">ARI</strain>
    </source>
</reference>